<evidence type="ECO:0000256" key="4">
    <source>
        <dbReference type="ARBA" id="ARBA00023163"/>
    </source>
</evidence>
<organism evidence="7 8">
    <name type="scientific">Amborella trichopoda</name>
    <dbReference type="NCBI Taxonomy" id="13333"/>
    <lineage>
        <taxon>Eukaryota</taxon>
        <taxon>Viridiplantae</taxon>
        <taxon>Streptophyta</taxon>
        <taxon>Embryophyta</taxon>
        <taxon>Tracheophyta</taxon>
        <taxon>Spermatophyta</taxon>
        <taxon>Magnoliopsida</taxon>
        <taxon>Amborellales</taxon>
        <taxon>Amborellaceae</taxon>
        <taxon>Amborella</taxon>
    </lineage>
</organism>
<evidence type="ECO:0000256" key="1">
    <source>
        <dbReference type="ARBA" id="ARBA00004123"/>
    </source>
</evidence>
<dbReference type="eggNOG" id="KOG0014">
    <property type="taxonomic scope" value="Eukaryota"/>
</dbReference>
<dbReference type="SMART" id="SM00432">
    <property type="entry name" value="MADS"/>
    <property type="match status" value="1"/>
</dbReference>
<keyword evidence="4" id="KW-0804">Transcription</keyword>
<dbReference type="GO" id="GO:0045944">
    <property type="term" value="P:positive regulation of transcription by RNA polymerase II"/>
    <property type="evidence" value="ECO:0007669"/>
    <property type="project" value="InterPro"/>
</dbReference>
<dbReference type="PROSITE" id="PS50066">
    <property type="entry name" value="MADS_BOX_2"/>
    <property type="match status" value="1"/>
</dbReference>
<dbReference type="SUPFAM" id="SSF55455">
    <property type="entry name" value="SRF-like"/>
    <property type="match status" value="1"/>
</dbReference>
<dbReference type="InterPro" id="IPR050142">
    <property type="entry name" value="MADS-box/MEF2_TF"/>
</dbReference>
<evidence type="ECO:0000259" key="6">
    <source>
        <dbReference type="PROSITE" id="PS50066"/>
    </source>
</evidence>
<evidence type="ECO:0000256" key="3">
    <source>
        <dbReference type="ARBA" id="ARBA00023125"/>
    </source>
</evidence>
<dbReference type="EMBL" id="KI397142">
    <property type="protein sequence ID" value="ERM96349.1"/>
    <property type="molecule type" value="Genomic_DNA"/>
</dbReference>
<evidence type="ECO:0000313" key="7">
    <source>
        <dbReference type="EMBL" id="ERM96349.1"/>
    </source>
</evidence>
<dbReference type="InterPro" id="IPR002100">
    <property type="entry name" value="TF_MADSbox"/>
</dbReference>
<sequence>MGRGKVELRRIENGAQRQVTFSKRKAGLFKKAREISVLCDAQVLLIVFSSAGKLYELSSPCSFGVKKFMEKYERATQSKFWEKEYMDRIIQEEIDHLANMEIVHQEEREKLQEKISQIPRNGRPSSPCFTHGLRLNSSHAMMDHELDLKLGPSTMVNHN</sequence>
<evidence type="ECO:0000256" key="2">
    <source>
        <dbReference type="ARBA" id="ARBA00023015"/>
    </source>
</evidence>
<dbReference type="PANTHER" id="PTHR48019">
    <property type="entry name" value="SERUM RESPONSE FACTOR HOMOLOG"/>
    <property type="match status" value="1"/>
</dbReference>
<keyword evidence="8" id="KW-1185">Reference proteome</keyword>
<dbReference type="Pfam" id="PF00319">
    <property type="entry name" value="SRF-TF"/>
    <property type="match status" value="1"/>
</dbReference>
<dbReference type="OMA" id="HLANMEI"/>
<dbReference type="GO" id="GO:0006357">
    <property type="term" value="P:regulation of transcription by RNA polymerase II"/>
    <property type="evidence" value="ECO:0000318"/>
    <property type="project" value="GO_Central"/>
</dbReference>
<dbReference type="GO" id="GO:0000978">
    <property type="term" value="F:RNA polymerase II cis-regulatory region sequence-specific DNA binding"/>
    <property type="evidence" value="ECO:0000318"/>
    <property type="project" value="GO_Central"/>
</dbReference>
<keyword evidence="5" id="KW-0539">Nucleus</keyword>
<keyword evidence="3" id="KW-0238">DNA-binding</keyword>
<dbReference type="Proteomes" id="UP000017836">
    <property type="component" value="Unassembled WGS sequence"/>
</dbReference>
<proteinExistence type="predicted"/>
<dbReference type="PROSITE" id="PS00350">
    <property type="entry name" value="MADS_BOX_1"/>
    <property type="match status" value="1"/>
</dbReference>
<evidence type="ECO:0000256" key="5">
    <source>
        <dbReference type="ARBA" id="ARBA00023242"/>
    </source>
</evidence>
<dbReference type="HOGENOM" id="CLU_053053_0_4_1"/>
<dbReference type="GO" id="GO:0000981">
    <property type="term" value="F:DNA-binding transcription factor activity, RNA polymerase II-specific"/>
    <property type="evidence" value="ECO:0000318"/>
    <property type="project" value="GO_Central"/>
</dbReference>
<dbReference type="InterPro" id="IPR033896">
    <property type="entry name" value="MEF2-like_N"/>
</dbReference>
<protein>
    <recommendedName>
        <fullName evidence="6">MADS-box domain-containing protein</fullName>
    </recommendedName>
</protein>
<keyword evidence="2" id="KW-0805">Transcription regulation</keyword>
<dbReference type="Gramene" id="ERM96349">
    <property type="protein sequence ID" value="ERM96349"/>
    <property type="gene ID" value="AMTR_s00001p00218870"/>
</dbReference>
<dbReference type="GO" id="GO:0046983">
    <property type="term" value="F:protein dimerization activity"/>
    <property type="evidence" value="ECO:0007669"/>
    <property type="project" value="InterPro"/>
</dbReference>
<evidence type="ECO:0000313" key="8">
    <source>
        <dbReference type="Proteomes" id="UP000017836"/>
    </source>
</evidence>
<feature type="domain" description="MADS-box" evidence="6">
    <location>
        <begin position="1"/>
        <end position="61"/>
    </location>
</feature>
<dbReference type="InterPro" id="IPR036879">
    <property type="entry name" value="TF_MADSbox_sf"/>
</dbReference>
<name>W1NM60_AMBTC</name>
<dbReference type="AlphaFoldDB" id="W1NM60"/>
<dbReference type="PRINTS" id="PR00404">
    <property type="entry name" value="MADSDOMAIN"/>
</dbReference>
<reference evidence="8" key="1">
    <citation type="journal article" date="2013" name="Science">
        <title>The Amborella genome and the evolution of flowering plants.</title>
        <authorList>
            <consortium name="Amborella Genome Project"/>
        </authorList>
    </citation>
    <scope>NUCLEOTIDE SEQUENCE [LARGE SCALE GENOMIC DNA]</scope>
</reference>
<dbReference type="CDD" id="cd00265">
    <property type="entry name" value="MADS_MEF2_like"/>
    <property type="match status" value="1"/>
</dbReference>
<accession>W1NM60</accession>
<dbReference type="GO" id="GO:0005634">
    <property type="term" value="C:nucleus"/>
    <property type="evidence" value="ECO:0007669"/>
    <property type="project" value="UniProtKB-SubCell"/>
</dbReference>
<comment type="subcellular location">
    <subcellularLocation>
        <location evidence="1">Nucleus</location>
    </subcellularLocation>
</comment>
<gene>
    <name evidence="7" type="ORF">AMTR_s00001p00218870</name>
</gene>
<dbReference type="Gene3D" id="3.40.1810.10">
    <property type="entry name" value="Transcription factor, MADS-box"/>
    <property type="match status" value="1"/>
</dbReference>